<dbReference type="OrthoDB" id="9758209at2"/>
<proteinExistence type="inferred from homology"/>
<dbReference type="InterPro" id="IPR000834">
    <property type="entry name" value="Peptidase_M14"/>
</dbReference>
<keyword evidence="5" id="KW-1185">Reference proteome</keyword>
<dbReference type="SMART" id="SM00631">
    <property type="entry name" value="Zn_pept"/>
    <property type="match status" value="1"/>
</dbReference>
<reference evidence="4 5" key="1">
    <citation type="submission" date="2018-07" db="EMBL/GenBank/DDBJ databases">
        <title>Complete genome sequencing of Ornithinimicrobium sp. AMA3305.</title>
        <authorList>
            <person name="Bae J.-W."/>
        </authorList>
    </citation>
    <scope>NUCLEOTIDE SEQUENCE [LARGE SCALE GENOMIC DNA]</scope>
    <source>
        <strain evidence="4 5">AMA3305</strain>
    </source>
</reference>
<feature type="region of interest" description="Disordered" evidence="2">
    <location>
        <begin position="867"/>
        <end position="1043"/>
    </location>
</feature>
<dbReference type="KEGG" id="orn:DV701_15400"/>
<protein>
    <submittedName>
        <fullName evidence="4">Peptidase M28</fullName>
    </submittedName>
</protein>
<gene>
    <name evidence="4" type="ORF">DV701_15400</name>
</gene>
<dbReference type="GO" id="GO:0006508">
    <property type="term" value="P:proteolysis"/>
    <property type="evidence" value="ECO:0007669"/>
    <property type="project" value="InterPro"/>
</dbReference>
<evidence type="ECO:0000313" key="4">
    <source>
        <dbReference type="EMBL" id="AXH97315.1"/>
    </source>
</evidence>
<dbReference type="EMBL" id="CP031229">
    <property type="protein sequence ID" value="AXH97315.1"/>
    <property type="molecule type" value="Genomic_DNA"/>
</dbReference>
<organism evidence="4 5">
    <name type="scientific">Ornithinimicrobium avium</name>
    <dbReference type="NCBI Taxonomy" id="2283195"/>
    <lineage>
        <taxon>Bacteria</taxon>
        <taxon>Bacillati</taxon>
        <taxon>Actinomycetota</taxon>
        <taxon>Actinomycetes</taxon>
        <taxon>Micrococcales</taxon>
        <taxon>Ornithinimicrobiaceae</taxon>
        <taxon>Ornithinimicrobium</taxon>
    </lineage>
</organism>
<name>A0A345NQK7_9MICO</name>
<comment type="similarity">
    <text evidence="1">Belongs to the peptidase M14 family.</text>
</comment>
<dbReference type="SUPFAM" id="SSF53187">
    <property type="entry name" value="Zn-dependent exopeptidases"/>
    <property type="match status" value="1"/>
</dbReference>
<evidence type="ECO:0000256" key="1">
    <source>
        <dbReference type="PROSITE-ProRule" id="PRU01379"/>
    </source>
</evidence>
<feature type="active site" description="Proton donor/acceptor" evidence="1">
    <location>
        <position position="338"/>
    </location>
</feature>
<dbReference type="GO" id="GO:0004181">
    <property type="term" value="F:metallocarboxypeptidase activity"/>
    <property type="evidence" value="ECO:0007669"/>
    <property type="project" value="InterPro"/>
</dbReference>
<feature type="region of interest" description="Disordered" evidence="2">
    <location>
        <begin position="39"/>
        <end position="59"/>
    </location>
</feature>
<evidence type="ECO:0000256" key="2">
    <source>
        <dbReference type="SAM" id="MobiDB-lite"/>
    </source>
</evidence>
<dbReference type="Pfam" id="PF00246">
    <property type="entry name" value="Peptidase_M14"/>
    <property type="match status" value="1"/>
</dbReference>
<feature type="region of interest" description="Disordered" evidence="2">
    <location>
        <begin position="805"/>
        <end position="838"/>
    </location>
</feature>
<dbReference type="Gene3D" id="3.40.630.10">
    <property type="entry name" value="Zn peptidases"/>
    <property type="match status" value="1"/>
</dbReference>
<sequence>MARLAPSRRRARSSLALVLTAGVGLSGVAGTGLVAGASPTTSARTIAPPQHPVQPLRQPLPEPPVDASDPALRLGLTPYHDVSRRINAAVASSDRVSAQVLTTTAGGRDVVMVTLTAPETPAQIERQQAMRELVGDRPALAARDTEVARDYKVPVLVDANIHGNEFEGTDAALRLVEEWATSTDPQVVRTLETTRVHLVISANPDGRAANTRRNAAGFDLNRDLLTASQPESRALREVLARVQPVMMIDLHGYVNGTLVEPTTPPHGENYEYDLFLKHAWPNALGIEQAILDLGYGESDGLRPPQVPLRDWDEGWDDWPPIFAPQYAALHGAVAHTVEIPLRVNNSSYQLPVEELRRRAAINTDVAHAVITATLGYVAAHRSALLADQIEVFRRGAAGEPQRRVADVLPEVAGEEDVWTTLYPRAYVIPVGPGQRSAPAAARLVDHLLADGVQVRRLTRAARIDGATYPVGSYVVDLHQPLRGLANTTLGPGTDISERVGAMYDISGWSLGLLWGADVVTVPQGAPLRVADEPVEAAAATASVEPSRTGWVLHLDDPADVAALTDLLGAGVPVQWLDDGSVLVPQGADAAAVAQEHGVQLAAAPRGSVGEPLEHLLVGVAGTPEERWAIGEMDLVAQPVSSAALNDGLDLSGLDALYVSSGLRWAELTPDARAELRSFVDDGGGVVARGPEGAALNAALGLLDVTAVEGRGDANGVVTVDNATGPLGSGAPEHTFVYAPMWFTGLGSGVVVEQRLAPDPLLSGHWRPRDDGTGGPGDAAGQALVVRGEDDATGARTVLIGSEPLFRAHPKGSTPWSPGPCSGPPSAAEPPSRTWWADTPGGRARVRHGIPLCHDEAREPEHTCIAGGCHREDARGTGVRRRRGGLPAGVDRAGPRGHRHPRRDPAGAGDRPGQPPGPRSRRRGPGSGPHRGRQAQRRTGHLDGHGPRQVPGARARGPQLPGADDRPGAARARAVGGAAAAGADELLPHPRGQPGGPRRAPGPAGRRRGRRLPAEPGAQAARRDARPGAVAGGPGPGVVPAGAR</sequence>
<evidence type="ECO:0000259" key="3">
    <source>
        <dbReference type="PROSITE" id="PS52035"/>
    </source>
</evidence>
<evidence type="ECO:0000313" key="5">
    <source>
        <dbReference type="Proteomes" id="UP000253790"/>
    </source>
</evidence>
<feature type="compositionally biased region" description="Basic residues" evidence="2">
    <location>
        <begin position="918"/>
        <end position="938"/>
    </location>
</feature>
<dbReference type="GO" id="GO:0008270">
    <property type="term" value="F:zinc ion binding"/>
    <property type="evidence" value="ECO:0007669"/>
    <property type="project" value="InterPro"/>
</dbReference>
<dbReference type="PROSITE" id="PS52035">
    <property type="entry name" value="PEPTIDASE_M14"/>
    <property type="match status" value="1"/>
</dbReference>
<dbReference type="Proteomes" id="UP000253790">
    <property type="component" value="Chromosome"/>
</dbReference>
<feature type="compositionally biased region" description="Low complexity" evidence="2">
    <location>
        <begin position="968"/>
        <end position="1003"/>
    </location>
</feature>
<dbReference type="AlphaFoldDB" id="A0A345NQK7"/>
<accession>A0A345NQK7</accession>
<feature type="domain" description="Peptidase M14" evidence="3">
    <location>
        <begin position="75"/>
        <end position="373"/>
    </location>
</feature>